<dbReference type="PROSITE" id="PS00463">
    <property type="entry name" value="ZN2_CY6_FUNGAL_1"/>
    <property type="match status" value="1"/>
</dbReference>
<sequence length="534" mass="60070">MIEAEKPHEIGKKARKRSNGGCITCKIRRVKCDEGRPSCDRCASTGRHCDGYPAPKEPVPVAFVMLVPTSNPPECHSVSRRAFQYFHQVCAPALMNYGTRFFWNQLVLQACHHDESIKHLIIAASYAGARSEMNMTCSVTAAPNDGSLYLSHYGRALKLLSHAKSPDPGLVLMACLLLILCDELQQNSFAALQHMLAGRKILSSCSSGIRGQGNEIINEIAPIFSQLELHTGEIYRHTMTQPPSLAIPRNSLHDLTPSRQSIHELPTARFANLDAAAESLSQIAWGCASLRLDSLPPQTRFHVVPALTIRLNDWLNRFTAFEPTNEPHWSATRTKQQLLRLYHGCLVTLSRCAPFDQETAFDAYLSNIEQLMIGCSHMISYTTTRLIPILFFIATRYRSASCRRRAIELLRTCGVDGQILAKIAMKVVKIEEKKVDEPITSSDIPETNRIRLVDLDIDARGEFYILRFRRFPYREPAPLDFAAVPTQGFSWNSDMINLTHPVSLLKAVRDFDFTPFWNQESPAFGLPRDISQDF</sequence>
<keyword evidence="4" id="KW-0238">DNA-binding</keyword>
<dbReference type="CDD" id="cd00067">
    <property type="entry name" value="GAL4"/>
    <property type="match status" value="1"/>
</dbReference>
<evidence type="ECO:0000313" key="8">
    <source>
        <dbReference type="EMBL" id="KIW52506.1"/>
    </source>
</evidence>
<dbReference type="GO" id="GO:0008270">
    <property type="term" value="F:zinc ion binding"/>
    <property type="evidence" value="ECO:0007669"/>
    <property type="project" value="InterPro"/>
</dbReference>
<dbReference type="AlphaFoldDB" id="A0A0D2BJC3"/>
<dbReference type="SMART" id="SM00066">
    <property type="entry name" value="GAL4"/>
    <property type="match status" value="1"/>
</dbReference>
<dbReference type="InterPro" id="IPR052360">
    <property type="entry name" value="Transcr_Regulatory_Proteins"/>
</dbReference>
<dbReference type="Proteomes" id="UP000054342">
    <property type="component" value="Unassembled WGS sequence"/>
</dbReference>
<proteinExistence type="predicted"/>
<keyword evidence="6" id="KW-0539">Nucleus</keyword>
<dbReference type="OrthoDB" id="2593732at2759"/>
<feature type="domain" description="Zn(2)-C6 fungal-type" evidence="7">
    <location>
        <begin position="21"/>
        <end position="49"/>
    </location>
</feature>
<dbReference type="GeneID" id="25330046"/>
<dbReference type="PANTHER" id="PTHR36206:SF13">
    <property type="entry name" value="TRANSCRIPTIONAL REGULATORY PROTEIN MOC3"/>
    <property type="match status" value="1"/>
</dbReference>
<dbReference type="GO" id="GO:0000981">
    <property type="term" value="F:DNA-binding transcription factor activity, RNA polymerase II-specific"/>
    <property type="evidence" value="ECO:0007669"/>
    <property type="project" value="InterPro"/>
</dbReference>
<dbReference type="RefSeq" id="XP_013313090.1">
    <property type="nucleotide sequence ID" value="XM_013457636.1"/>
</dbReference>
<evidence type="ECO:0000313" key="9">
    <source>
        <dbReference type="Proteomes" id="UP000054342"/>
    </source>
</evidence>
<organism evidence="8 9">
    <name type="scientific">Exophiala xenobiotica</name>
    <dbReference type="NCBI Taxonomy" id="348802"/>
    <lineage>
        <taxon>Eukaryota</taxon>
        <taxon>Fungi</taxon>
        <taxon>Dikarya</taxon>
        <taxon>Ascomycota</taxon>
        <taxon>Pezizomycotina</taxon>
        <taxon>Eurotiomycetes</taxon>
        <taxon>Chaetothyriomycetidae</taxon>
        <taxon>Chaetothyriales</taxon>
        <taxon>Herpotrichiellaceae</taxon>
        <taxon>Exophiala</taxon>
    </lineage>
</organism>
<evidence type="ECO:0000256" key="6">
    <source>
        <dbReference type="ARBA" id="ARBA00023242"/>
    </source>
</evidence>
<evidence type="ECO:0000256" key="3">
    <source>
        <dbReference type="ARBA" id="ARBA00023015"/>
    </source>
</evidence>
<keyword evidence="9" id="KW-1185">Reference proteome</keyword>
<reference evidence="8 9" key="1">
    <citation type="submission" date="2015-01" db="EMBL/GenBank/DDBJ databases">
        <title>The Genome Sequence of Exophiala xenobiotica CBS118157.</title>
        <authorList>
            <consortium name="The Broad Institute Genomics Platform"/>
            <person name="Cuomo C."/>
            <person name="de Hoog S."/>
            <person name="Gorbushina A."/>
            <person name="Stielow B."/>
            <person name="Teixiera M."/>
            <person name="Abouelleil A."/>
            <person name="Chapman S.B."/>
            <person name="Priest M."/>
            <person name="Young S.K."/>
            <person name="Wortman J."/>
            <person name="Nusbaum C."/>
            <person name="Birren B."/>
        </authorList>
    </citation>
    <scope>NUCLEOTIDE SEQUENCE [LARGE SCALE GENOMIC DNA]</scope>
    <source>
        <strain evidence="8 9">CBS 118157</strain>
    </source>
</reference>
<evidence type="ECO:0000256" key="2">
    <source>
        <dbReference type="ARBA" id="ARBA00022833"/>
    </source>
</evidence>
<dbReference type="PROSITE" id="PS50048">
    <property type="entry name" value="ZN2_CY6_FUNGAL_2"/>
    <property type="match status" value="1"/>
</dbReference>
<dbReference type="Gene3D" id="4.10.240.10">
    <property type="entry name" value="Zn(2)-C6 fungal-type DNA-binding domain"/>
    <property type="match status" value="1"/>
</dbReference>
<accession>A0A0D2BJC3</accession>
<dbReference type="InterPro" id="IPR036864">
    <property type="entry name" value="Zn2-C6_fun-type_DNA-bd_sf"/>
</dbReference>
<keyword evidence="5" id="KW-0804">Transcription</keyword>
<dbReference type="HOGENOM" id="CLU_033644_0_0_1"/>
<dbReference type="Pfam" id="PF00172">
    <property type="entry name" value="Zn_clus"/>
    <property type="match status" value="1"/>
</dbReference>
<dbReference type="InterPro" id="IPR001138">
    <property type="entry name" value="Zn2Cys6_DnaBD"/>
</dbReference>
<evidence type="ECO:0000256" key="1">
    <source>
        <dbReference type="ARBA" id="ARBA00022723"/>
    </source>
</evidence>
<evidence type="ECO:0000256" key="5">
    <source>
        <dbReference type="ARBA" id="ARBA00023163"/>
    </source>
</evidence>
<evidence type="ECO:0000259" key="7">
    <source>
        <dbReference type="PROSITE" id="PS50048"/>
    </source>
</evidence>
<keyword evidence="3" id="KW-0805">Transcription regulation</keyword>
<keyword evidence="2" id="KW-0862">Zinc</keyword>
<dbReference type="PANTHER" id="PTHR36206">
    <property type="entry name" value="ASPERCRYPTIN BIOSYNTHESIS CLUSTER-SPECIFIC TRANSCRIPTION REGULATOR ATNN-RELATED"/>
    <property type="match status" value="1"/>
</dbReference>
<protein>
    <recommendedName>
        <fullName evidence="7">Zn(2)-C6 fungal-type domain-containing protein</fullName>
    </recommendedName>
</protein>
<name>A0A0D2BJC3_9EURO</name>
<dbReference type="SUPFAM" id="SSF57701">
    <property type="entry name" value="Zn2/Cys6 DNA-binding domain"/>
    <property type="match status" value="1"/>
</dbReference>
<gene>
    <name evidence="8" type="ORF">PV05_08138</name>
</gene>
<keyword evidence="1" id="KW-0479">Metal-binding</keyword>
<dbReference type="GO" id="GO:0003677">
    <property type="term" value="F:DNA binding"/>
    <property type="evidence" value="ECO:0007669"/>
    <property type="project" value="UniProtKB-KW"/>
</dbReference>
<evidence type="ECO:0000256" key="4">
    <source>
        <dbReference type="ARBA" id="ARBA00023125"/>
    </source>
</evidence>
<dbReference type="EMBL" id="KN847321">
    <property type="protein sequence ID" value="KIW52506.1"/>
    <property type="molecule type" value="Genomic_DNA"/>
</dbReference>